<dbReference type="RefSeq" id="XP_008870042.1">
    <property type="nucleotide sequence ID" value="XM_008871820.1"/>
</dbReference>
<organism evidence="4">
    <name type="scientific">Aphanomyces invadans</name>
    <dbReference type="NCBI Taxonomy" id="157072"/>
    <lineage>
        <taxon>Eukaryota</taxon>
        <taxon>Sar</taxon>
        <taxon>Stramenopiles</taxon>
        <taxon>Oomycota</taxon>
        <taxon>Saprolegniomycetes</taxon>
        <taxon>Saprolegniales</taxon>
        <taxon>Verrucalvaceae</taxon>
        <taxon>Aphanomyces</taxon>
    </lineage>
</organism>
<evidence type="ECO:0000313" key="4">
    <source>
        <dbReference type="EMBL" id="ETW01044.1"/>
    </source>
</evidence>
<sequence>MATKRLVVVRGSRRNDLPPTRSTGMPHTRKRRYVGNANAKRRQEIEVPHNTLPRRFHDMNFLPSPTKPLEVGGGDDAADPSSHTSTGLDLTAQQQQRHHPTPPSIVKPKDRLITNIQAHQRETKNYKLETWYKSPAGAGTVANTIAAALSAHDKNQSGFISTDDVIATLQQMNFGLKDHEVRELLLHHDSTASSLSSKGGVVHYRSFAKQFDVARDPEQDKIEDPLTRQARYIAGLQQRVAAASQVPVPSAVGRRRQHHRKNDINTAKLDTLDSPLPPVSSPATHDITTESPQLPPVHQRVSTAVVPSTKAADHDRRSDRPHDLEAFCVEGLETSLRTNLPSPTRYSAKLAPGVVPHTASTLVLGGDMRNTPKSLKRAKLMPQVVDQAHREATRQAKRHIITEHLERINAYAANADYKVKVMAENHIKATATNMLHYHQSFFVSQSQLADKNHEKGLIHSDIAKHHHNVSNESMFAPG</sequence>
<reference evidence="4" key="1">
    <citation type="submission" date="2013-12" db="EMBL/GenBank/DDBJ databases">
        <title>The Genome Sequence of Aphanomyces invadans NJM9701.</title>
        <authorList>
            <consortium name="The Broad Institute Genomics Platform"/>
            <person name="Russ C."/>
            <person name="Tyler B."/>
            <person name="van West P."/>
            <person name="Dieguez-Uribeondo J."/>
            <person name="Young S.K."/>
            <person name="Zeng Q."/>
            <person name="Gargeya S."/>
            <person name="Fitzgerald M."/>
            <person name="Abouelleil A."/>
            <person name="Alvarado L."/>
            <person name="Chapman S.B."/>
            <person name="Gainer-Dewar J."/>
            <person name="Goldberg J."/>
            <person name="Griggs A."/>
            <person name="Gujja S."/>
            <person name="Hansen M."/>
            <person name="Howarth C."/>
            <person name="Imamovic A."/>
            <person name="Ireland A."/>
            <person name="Larimer J."/>
            <person name="McCowan C."/>
            <person name="Murphy C."/>
            <person name="Pearson M."/>
            <person name="Poon T.W."/>
            <person name="Priest M."/>
            <person name="Roberts A."/>
            <person name="Saif S."/>
            <person name="Shea T."/>
            <person name="Sykes S."/>
            <person name="Wortman J."/>
            <person name="Nusbaum C."/>
            <person name="Birren B."/>
        </authorList>
    </citation>
    <scope>NUCLEOTIDE SEQUENCE [LARGE SCALE GENOMIC DNA]</scope>
    <source>
        <strain evidence="4">NJM9701</strain>
    </source>
</reference>
<evidence type="ECO:0000256" key="1">
    <source>
        <dbReference type="ARBA" id="ARBA00022837"/>
    </source>
</evidence>
<dbReference type="PROSITE" id="PS00018">
    <property type="entry name" value="EF_HAND_1"/>
    <property type="match status" value="1"/>
</dbReference>
<dbReference type="eggNOG" id="ENOG502SZIH">
    <property type="taxonomic scope" value="Eukaryota"/>
</dbReference>
<evidence type="ECO:0000259" key="3">
    <source>
        <dbReference type="PROSITE" id="PS50222"/>
    </source>
</evidence>
<dbReference type="InterPro" id="IPR018247">
    <property type="entry name" value="EF_Hand_1_Ca_BS"/>
</dbReference>
<evidence type="ECO:0000256" key="2">
    <source>
        <dbReference type="SAM" id="MobiDB-lite"/>
    </source>
</evidence>
<dbReference type="VEuPathDB" id="FungiDB:H310_06675"/>
<proteinExistence type="predicted"/>
<dbReference type="OrthoDB" id="64711at2759"/>
<feature type="domain" description="EF-hand" evidence="3">
    <location>
        <begin position="140"/>
        <end position="175"/>
    </location>
</feature>
<feature type="compositionally biased region" description="Polar residues" evidence="2">
    <location>
        <begin position="81"/>
        <end position="95"/>
    </location>
</feature>
<dbReference type="GeneID" id="20083725"/>
<dbReference type="PROSITE" id="PS50222">
    <property type="entry name" value="EF_HAND_2"/>
    <property type="match status" value="1"/>
</dbReference>
<dbReference type="Gene3D" id="1.10.238.10">
    <property type="entry name" value="EF-hand"/>
    <property type="match status" value="1"/>
</dbReference>
<dbReference type="SUPFAM" id="SSF47473">
    <property type="entry name" value="EF-hand"/>
    <property type="match status" value="1"/>
</dbReference>
<feature type="region of interest" description="Disordered" evidence="2">
    <location>
        <begin position="63"/>
        <end position="109"/>
    </location>
</feature>
<dbReference type="AlphaFoldDB" id="A0A024U471"/>
<dbReference type="InterPro" id="IPR011992">
    <property type="entry name" value="EF-hand-dom_pair"/>
</dbReference>
<feature type="compositionally biased region" description="Basic and acidic residues" evidence="2">
    <location>
        <begin position="311"/>
        <end position="322"/>
    </location>
</feature>
<accession>A0A024U471</accession>
<feature type="region of interest" description="Disordered" evidence="2">
    <location>
        <begin position="11"/>
        <end position="31"/>
    </location>
</feature>
<name>A0A024U471_9STRA</name>
<gene>
    <name evidence="4" type="ORF">H310_06675</name>
</gene>
<feature type="region of interest" description="Disordered" evidence="2">
    <location>
        <begin position="264"/>
        <end position="322"/>
    </location>
</feature>
<dbReference type="GO" id="GO:0005509">
    <property type="term" value="F:calcium ion binding"/>
    <property type="evidence" value="ECO:0007669"/>
    <property type="project" value="InterPro"/>
</dbReference>
<dbReference type="InterPro" id="IPR002048">
    <property type="entry name" value="EF_hand_dom"/>
</dbReference>
<protein>
    <recommendedName>
        <fullName evidence="3">EF-hand domain-containing protein</fullName>
    </recommendedName>
</protein>
<dbReference type="EMBL" id="KI913963">
    <property type="protein sequence ID" value="ETW01044.1"/>
    <property type="molecule type" value="Genomic_DNA"/>
</dbReference>
<keyword evidence="1" id="KW-0106">Calcium</keyword>